<proteinExistence type="predicted"/>
<dbReference type="Proteomes" id="UP000657574">
    <property type="component" value="Unassembled WGS sequence"/>
</dbReference>
<reference evidence="1" key="2">
    <citation type="submission" date="2020-09" db="EMBL/GenBank/DDBJ databases">
        <authorList>
            <person name="Sun Q."/>
            <person name="Ohkuma M."/>
        </authorList>
    </citation>
    <scope>NUCLEOTIDE SEQUENCE</scope>
    <source>
        <strain evidence="1">JCM 3086</strain>
    </source>
</reference>
<reference evidence="1" key="1">
    <citation type="journal article" date="2014" name="Int. J. Syst. Evol. Microbiol.">
        <title>Complete genome sequence of Corynebacterium casei LMG S-19264T (=DSM 44701T), isolated from a smear-ripened cheese.</title>
        <authorList>
            <consortium name="US DOE Joint Genome Institute (JGI-PGF)"/>
            <person name="Walter F."/>
            <person name="Albersmeier A."/>
            <person name="Kalinowski J."/>
            <person name="Ruckert C."/>
        </authorList>
    </citation>
    <scope>NUCLEOTIDE SEQUENCE</scope>
    <source>
        <strain evidence="1">JCM 3086</strain>
    </source>
</reference>
<gene>
    <name evidence="1" type="ORF">GCM10010121_043950</name>
</gene>
<organism evidence="1 2">
    <name type="scientific">Streptomyces brasiliensis</name>
    <dbReference type="NCBI Taxonomy" id="1954"/>
    <lineage>
        <taxon>Bacteria</taxon>
        <taxon>Bacillati</taxon>
        <taxon>Actinomycetota</taxon>
        <taxon>Actinomycetes</taxon>
        <taxon>Kitasatosporales</taxon>
        <taxon>Streptomycetaceae</taxon>
        <taxon>Streptomyces</taxon>
    </lineage>
</organism>
<keyword evidence="2" id="KW-1185">Reference proteome</keyword>
<protein>
    <submittedName>
        <fullName evidence="1">Uncharacterized protein</fullName>
    </submittedName>
</protein>
<evidence type="ECO:0000313" key="2">
    <source>
        <dbReference type="Proteomes" id="UP000657574"/>
    </source>
</evidence>
<comment type="caution">
    <text evidence="1">The sequence shown here is derived from an EMBL/GenBank/DDBJ whole genome shotgun (WGS) entry which is preliminary data.</text>
</comment>
<name>A0A917KSH9_9ACTN</name>
<sequence length="71" mass="7247">MLGAEVLGLGEVLADVAAVIGDGRHQLLGDRGGHGPWVRLGGTGVTGRRQRVADLLESFVGRPGPAGFLST</sequence>
<evidence type="ECO:0000313" key="1">
    <source>
        <dbReference type="EMBL" id="GGJ27849.1"/>
    </source>
</evidence>
<accession>A0A917KSH9</accession>
<dbReference type="EMBL" id="BMQA01000013">
    <property type="protein sequence ID" value="GGJ27849.1"/>
    <property type="molecule type" value="Genomic_DNA"/>
</dbReference>
<dbReference type="AlphaFoldDB" id="A0A917KSH9"/>